<dbReference type="EMBL" id="HG001701">
    <property type="protein sequence ID" value="CDF34591.1"/>
    <property type="molecule type" value="Genomic_DNA"/>
</dbReference>
<dbReference type="Proteomes" id="UP000012073">
    <property type="component" value="Unassembled WGS sequence"/>
</dbReference>
<dbReference type="RefSeq" id="XP_005714410.1">
    <property type="nucleotide sequence ID" value="XM_005714353.1"/>
</dbReference>
<evidence type="ECO:0000313" key="1">
    <source>
        <dbReference type="EMBL" id="CDF34591.1"/>
    </source>
</evidence>
<dbReference type="AlphaFoldDB" id="R7QB06"/>
<gene>
    <name evidence="1" type="ORF">CHC_T00003292001</name>
</gene>
<proteinExistence type="predicted"/>
<dbReference type="Gramene" id="CDF34591">
    <property type="protein sequence ID" value="CDF34591"/>
    <property type="gene ID" value="CHC_T00003292001"/>
</dbReference>
<sequence>MLAPGSFSSKLFIQSFLECITTCSICGARRCSADDGVSGIVASCQQF</sequence>
<dbReference type="KEGG" id="ccp:CHC_T00003292001"/>
<keyword evidence="2" id="KW-1185">Reference proteome</keyword>
<evidence type="ECO:0000313" key="2">
    <source>
        <dbReference type="Proteomes" id="UP000012073"/>
    </source>
</evidence>
<dbReference type="GeneID" id="17322127"/>
<name>R7QB06_CHOCR</name>
<organism evidence="1 2">
    <name type="scientific">Chondrus crispus</name>
    <name type="common">Carrageen Irish moss</name>
    <name type="synonym">Polymorpha crispa</name>
    <dbReference type="NCBI Taxonomy" id="2769"/>
    <lineage>
        <taxon>Eukaryota</taxon>
        <taxon>Rhodophyta</taxon>
        <taxon>Florideophyceae</taxon>
        <taxon>Rhodymeniophycidae</taxon>
        <taxon>Gigartinales</taxon>
        <taxon>Gigartinaceae</taxon>
        <taxon>Chondrus</taxon>
    </lineage>
</organism>
<reference evidence="2" key="1">
    <citation type="journal article" date="2013" name="Proc. Natl. Acad. Sci. U.S.A.">
        <title>Genome structure and metabolic features in the red seaweed Chondrus crispus shed light on evolution of the Archaeplastida.</title>
        <authorList>
            <person name="Collen J."/>
            <person name="Porcel B."/>
            <person name="Carre W."/>
            <person name="Ball S.G."/>
            <person name="Chaparro C."/>
            <person name="Tonon T."/>
            <person name="Barbeyron T."/>
            <person name="Michel G."/>
            <person name="Noel B."/>
            <person name="Valentin K."/>
            <person name="Elias M."/>
            <person name="Artiguenave F."/>
            <person name="Arun A."/>
            <person name="Aury J.M."/>
            <person name="Barbosa-Neto J.F."/>
            <person name="Bothwell J.H."/>
            <person name="Bouget F.Y."/>
            <person name="Brillet L."/>
            <person name="Cabello-Hurtado F."/>
            <person name="Capella-Gutierrez S."/>
            <person name="Charrier B."/>
            <person name="Cladiere L."/>
            <person name="Cock J.M."/>
            <person name="Coelho S.M."/>
            <person name="Colleoni C."/>
            <person name="Czjzek M."/>
            <person name="Da Silva C."/>
            <person name="Delage L."/>
            <person name="Denoeud F."/>
            <person name="Deschamps P."/>
            <person name="Dittami S.M."/>
            <person name="Gabaldon T."/>
            <person name="Gachon C.M."/>
            <person name="Groisillier A."/>
            <person name="Herve C."/>
            <person name="Jabbari K."/>
            <person name="Katinka M."/>
            <person name="Kloareg B."/>
            <person name="Kowalczyk N."/>
            <person name="Labadie K."/>
            <person name="Leblanc C."/>
            <person name="Lopez P.J."/>
            <person name="McLachlan D.H."/>
            <person name="Meslet-Cladiere L."/>
            <person name="Moustafa A."/>
            <person name="Nehr Z."/>
            <person name="Nyvall Collen P."/>
            <person name="Panaud O."/>
            <person name="Partensky F."/>
            <person name="Poulain J."/>
            <person name="Rensing S.A."/>
            <person name="Rousvoal S."/>
            <person name="Samson G."/>
            <person name="Symeonidi A."/>
            <person name="Weissenbach J."/>
            <person name="Zambounis A."/>
            <person name="Wincker P."/>
            <person name="Boyen C."/>
        </authorList>
    </citation>
    <scope>NUCLEOTIDE SEQUENCE [LARGE SCALE GENOMIC DNA]</scope>
    <source>
        <strain evidence="2">cv. Stackhouse</strain>
    </source>
</reference>
<protein>
    <submittedName>
        <fullName evidence="1">Uncharacterized protein</fullName>
    </submittedName>
</protein>
<accession>R7QB06</accession>